<dbReference type="InterPro" id="IPR036537">
    <property type="entry name" value="Adaptor_Cbl_N_dom_sf"/>
</dbReference>
<dbReference type="Gene3D" id="1.20.930.20">
    <property type="entry name" value="Adaptor protein Cbl, N-terminal domain"/>
    <property type="match status" value="1"/>
</dbReference>
<keyword evidence="2" id="KW-1185">Reference proteome</keyword>
<dbReference type="Proteomes" id="UP001219525">
    <property type="component" value="Unassembled WGS sequence"/>
</dbReference>
<dbReference type="CDD" id="cd21037">
    <property type="entry name" value="MLKL_NTD"/>
    <property type="match status" value="1"/>
</dbReference>
<gene>
    <name evidence="1" type="ORF">GGX14DRAFT_481046</name>
</gene>
<dbReference type="EMBL" id="JARJCW010000129">
    <property type="protein sequence ID" value="KAJ7191695.1"/>
    <property type="molecule type" value="Genomic_DNA"/>
</dbReference>
<protein>
    <submittedName>
        <fullName evidence="1">Uncharacterized protein</fullName>
    </submittedName>
</protein>
<dbReference type="AlphaFoldDB" id="A0AAD6Y114"/>
<sequence>MSEKIKSNKRECEHLAERSAQIVQDIWRQTKDFNVVLPAEVERSVVEIETLFRKIENFFNRLDKEKVWQRLARQDRHKSQVEEYGRLFKLDEAISQISINLQFGVHRLHVEFAAADEKRHVESAAAARQEHADVLAVSQMSEAERLVPSVQVASMSDTNLGDVRMGKLAALGIAFFL</sequence>
<evidence type="ECO:0000313" key="1">
    <source>
        <dbReference type="EMBL" id="KAJ7191695.1"/>
    </source>
</evidence>
<name>A0AAD6Y114_9AGAR</name>
<dbReference type="InterPro" id="IPR059179">
    <property type="entry name" value="MLKL-like_MCAfunc"/>
</dbReference>
<dbReference type="GO" id="GO:0007166">
    <property type="term" value="P:cell surface receptor signaling pathway"/>
    <property type="evidence" value="ECO:0007669"/>
    <property type="project" value="InterPro"/>
</dbReference>
<comment type="caution">
    <text evidence="1">The sequence shown here is derived from an EMBL/GenBank/DDBJ whole genome shotgun (WGS) entry which is preliminary data.</text>
</comment>
<evidence type="ECO:0000313" key="2">
    <source>
        <dbReference type="Proteomes" id="UP001219525"/>
    </source>
</evidence>
<accession>A0AAD6Y114</accession>
<reference evidence="1" key="1">
    <citation type="submission" date="2023-03" db="EMBL/GenBank/DDBJ databases">
        <title>Massive genome expansion in bonnet fungi (Mycena s.s.) driven by repeated elements and novel gene families across ecological guilds.</title>
        <authorList>
            <consortium name="Lawrence Berkeley National Laboratory"/>
            <person name="Harder C.B."/>
            <person name="Miyauchi S."/>
            <person name="Viragh M."/>
            <person name="Kuo A."/>
            <person name="Thoen E."/>
            <person name="Andreopoulos B."/>
            <person name="Lu D."/>
            <person name="Skrede I."/>
            <person name="Drula E."/>
            <person name="Henrissat B."/>
            <person name="Morin E."/>
            <person name="Kohler A."/>
            <person name="Barry K."/>
            <person name="LaButti K."/>
            <person name="Morin E."/>
            <person name="Salamov A."/>
            <person name="Lipzen A."/>
            <person name="Mereny Z."/>
            <person name="Hegedus B."/>
            <person name="Baldrian P."/>
            <person name="Stursova M."/>
            <person name="Weitz H."/>
            <person name="Taylor A."/>
            <person name="Grigoriev I.V."/>
            <person name="Nagy L.G."/>
            <person name="Martin F."/>
            <person name="Kauserud H."/>
        </authorList>
    </citation>
    <scope>NUCLEOTIDE SEQUENCE</scope>
    <source>
        <strain evidence="1">9144</strain>
    </source>
</reference>
<organism evidence="1 2">
    <name type="scientific">Mycena pura</name>
    <dbReference type="NCBI Taxonomy" id="153505"/>
    <lineage>
        <taxon>Eukaryota</taxon>
        <taxon>Fungi</taxon>
        <taxon>Dikarya</taxon>
        <taxon>Basidiomycota</taxon>
        <taxon>Agaricomycotina</taxon>
        <taxon>Agaricomycetes</taxon>
        <taxon>Agaricomycetidae</taxon>
        <taxon>Agaricales</taxon>
        <taxon>Marasmiineae</taxon>
        <taxon>Mycenaceae</taxon>
        <taxon>Mycena</taxon>
    </lineage>
</organism>
<proteinExistence type="predicted"/>